<evidence type="ECO:0000256" key="2">
    <source>
        <dbReference type="ARBA" id="ARBA00022448"/>
    </source>
</evidence>
<evidence type="ECO:0000256" key="3">
    <source>
        <dbReference type="ARBA" id="ARBA00022741"/>
    </source>
</evidence>
<dbReference type="Gene3D" id="3.40.50.300">
    <property type="entry name" value="P-loop containing nucleotide triphosphate hydrolases"/>
    <property type="match status" value="1"/>
</dbReference>
<reference evidence="7 8" key="2">
    <citation type="submission" date="2020-03" db="EMBL/GenBank/DDBJ databases">
        <authorList>
            <person name="Ichikawa N."/>
            <person name="Kimura A."/>
            <person name="Kitahashi Y."/>
            <person name="Uohara A."/>
        </authorList>
    </citation>
    <scope>NUCLEOTIDE SEQUENCE [LARGE SCALE GENOMIC DNA]</scope>
    <source>
        <strain evidence="7 8">NBRC 107702</strain>
    </source>
</reference>
<dbReference type="SMART" id="SM00382">
    <property type="entry name" value="AAA"/>
    <property type="match status" value="1"/>
</dbReference>
<dbReference type="CDD" id="cd03257">
    <property type="entry name" value="ABC_NikE_OppD_transporters"/>
    <property type="match status" value="1"/>
</dbReference>
<dbReference type="InterPro" id="IPR003439">
    <property type="entry name" value="ABC_transporter-like_ATP-bd"/>
</dbReference>
<dbReference type="GO" id="GO:0005524">
    <property type="term" value="F:ATP binding"/>
    <property type="evidence" value="ECO:0007669"/>
    <property type="project" value="UniProtKB-KW"/>
</dbReference>
<organism evidence="7 8">
    <name type="scientific">Phytohabitans flavus</name>
    <dbReference type="NCBI Taxonomy" id="1076124"/>
    <lineage>
        <taxon>Bacteria</taxon>
        <taxon>Bacillati</taxon>
        <taxon>Actinomycetota</taxon>
        <taxon>Actinomycetes</taxon>
        <taxon>Micromonosporales</taxon>
        <taxon>Micromonosporaceae</taxon>
    </lineage>
</organism>
<accession>A0A6F8XS14</accession>
<reference evidence="7 8" key="1">
    <citation type="submission" date="2020-03" db="EMBL/GenBank/DDBJ databases">
        <title>Whole genome shotgun sequence of Phytohabitans flavus NBRC 107702.</title>
        <authorList>
            <person name="Komaki H."/>
            <person name="Tamura T."/>
        </authorList>
    </citation>
    <scope>NUCLEOTIDE SEQUENCE [LARGE SCALE GENOMIC DNA]</scope>
    <source>
        <strain evidence="7 8">NBRC 107702</strain>
    </source>
</reference>
<sequence length="336" mass="36371">MSTAVAPMSDVDTTSAKPLLTVDNLVLRYPVRGGYLEAVSDVSFQVARGETLGLVGESGCGKSSTGRAVMHLPPPTSGNVTLGGQRLTGLPRNELRAARRRMQLIFQDPVSALNPRRRVRDIVAEGLTIAGVAREAAQEKVTEMLRLVGMDIDIVGERRPHQLSGGQCQRVAIARALVLQPELLVCDEPVASLDVSIQGQVLNLLEDMRTELGLSMLFISHDLSVVHNISDRIAVMYLGKLVEMAPSDTVTRKPAHPYTRALLDAVPSHRDTEDHGTTLRGEIPSPMNPPSGCRFRTRCPIAQDKCATVVPELREIAPGQRVACHFPLHGDHDAAA</sequence>
<dbReference type="Pfam" id="PF08352">
    <property type="entry name" value="oligo_HPY"/>
    <property type="match status" value="1"/>
</dbReference>
<dbReference type="GO" id="GO:0015833">
    <property type="term" value="P:peptide transport"/>
    <property type="evidence" value="ECO:0007669"/>
    <property type="project" value="InterPro"/>
</dbReference>
<dbReference type="InterPro" id="IPR017871">
    <property type="entry name" value="ABC_transporter-like_CS"/>
</dbReference>
<dbReference type="PROSITE" id="PS50893">
    <property type="entry name" value="ABC_TRANSPORTER_2"/>
    <property type="match status" value="1"/>
</dbReference>
<dbReference type="InterPro" id="IPR013563">
    <property type="entry name" value="Oligopep_ABC_C"/>
</dbReference>
<dbReference type="PROSITE" id="PS00211">
    <property type="entry name" value="ABC_TRANSPORTER_1"/>
    <property type="match status" value="1"/>
</dbReference>
<feature type="region of interest" description="Disordered" evidence="5">
    <location>
        <begin position="269"/>
        <end position="290"/>
    </location>
</feature>
<proteinExistence type="inferred from homology"/>
<keyword evidence="8" id="KW-1185">Reference proteome</keyword>
<dbReference type="AlphaFoldDB" id="A0A6F8XS14"/>
<dbReference type="GO" id="GO:0016887">
    <property type="term" value="F:ATP hydrolysis activity"/>
    <property type="evidence" value="ECO:0007669"/>
    <property type="project" value="InterPro"/>
</dbReference>
<protein>
    <submittedName>
        <fullName evidence="7">Peptide ABC transporter ATP-binding protein</fullName>
    </submittedName>
</protein>
<evidence type="ECO:0000256" key="5">
    <source>
        <dbReference type="SAM" id="MobiDB-lite"/>
    </source>
</evidence>
<dbReference type="Pfam" id="PF00005">
    <property type="entry name" value="ABC_tran"/>
    <property type="match status" value="1"/>
</dbReference>
<evidence type="ECO:0000259" key="6">
    <source>
        <dbReference type="PROSITE" id="PS50893"/>
    </source>
</evidence>
<dbReference type="Proteomes" id="UP000502508">
    <property type="component" value="Chromosome"/>
</dbReference>
<name>A0A6F8XS14_9ACTN</name>
<feature type="domain" description="ABC transporter" evidence="6">
    <location>
        <begin position="20"/>
        <end position="263"/>
    </location>
</feature>
<evidence type="ECO:0000313" key="8">
    <source>
        <dbReference type="Proteomes" id="UP000502508"/>
    </source>
</evidence>
<comment type="similarity">
    <text evidence="1">Belongs to the ABC transporter superfamily.</text>
</comment>
<evidence type="ECO:0000256" key="1">
    <source>
        <dbReference type="ARBA" id="ARBA00005417"/>
    </source>
</evidence>
<dbReference type="InterPro" id="IPR027417">
    <property type="entry name" value="P-loop_NTPase"/>
</dbReference>
<dbReference type="PANTHER" id="PTHR43776:SF7">
    <property type="entry name" value="D,D-DIPEPTIDE TRANSPORT ATP-BINDING PROTEIN DDPF-RELATED"/>
    <property type="match status" value="1"/>
</dbReference>
<dbReference type="InterPro" id="IPR050319">
    <property type="entry name" value="ABC_transp_ATP-bind"/>
</dbReference>
<keyword evidence="3" id="KW-0547">Nucleotide-binding</keyword>
<dbReference type="SUPFAM" id="SSF52540">
    <property type="entry name" value="P-loop containing nucleoside triphosphate hydrolases"/>
    <property type="match status" value="1"/>
</dbReference>
<dbReference type="GO" id="GO:0055085">
    <property type="term" value="P:transmembrane transport"/>
    <property type="evidence" value="ECO:0007669"/>
    <property type="project" value="UniProtKB-ARBA"/>
</dbReference>
<dbReference type="PANTHER" id="PTHR43776">
    <property type="entry name" value="TRANSPORT ATP-BINDING PROTEIN"/>
    <property type="match status" value="1"/>
</dbReference>
<dbReference type="EMBL" id="AP022870">
    <property type="protein sequence ID" value="BCB76606.1"/>
    <property type="molecule type" value="Genomic_DNA"/>
</dbReference>
<dbReference type="RefSeq" id="WP_232071392.1">
    <property type="nucleotide sequence ID" value="NZ_AP022870.1"/>
</dbReference>
<evidence type="ECO:0000256" key="4">
    <source>
        <dbReference type="ARBA" id="ARBA00022840"/>
    </source>
</evidence>
<dbReference type="KEGG" id="pfla:Pflav_030160"/>
<dbReference type="InterPro" id="IPR003593">
    <property type="entry name" value="AAA+_ATPase"/>
</dbReference>
<dbReference type="FunFam" id="3.40.50.300:FF:000016">
    <property type="entry name" value="Oligopeptide ABC transporter ATP-binding component"/>
    <property type="match status" value="1"/>
</dbReference>
<gene>
    <name evidence="7" type="ORF">Pflav_030160</name>
</gene>
<keyword evidence="4 7" id="KW-0067">ATP-binding</keyword>
<keyword evidence="2" id="KW-0813">Transport</keyword>
<evidence type="ECO:0000313" key="7">
    <source>
        <dbReference type="EMBL" id="BCB76606.1"/>
    </source>
</evidence>
<dbReference type="NCBIfam" id="TIGR01727">
    <property type="entry name" value="oligo_HPY"/>
    <property type="match status" value="1"/>
</dbReference>